<keyword evidence="15" id="KW-1185">Reference proteome</keyword>
<keyword evidence="6" id="KW-0862">Zinc</keyword>
<feature type="compositionally biased region" description="Polar residues" evidence="13">
    <location>
        <begin position="780"/>
        <end position="791"/>
    </location>
</feature>
<dbReference type="PANTHER" id="PTHR45718:SF4">
    <property type="entry name" value="TRANSCRIPTIONAL ACTIVATOR CUBITUS INTERRUPTUS"/>
    <property type="match status" value="1"/>
</dbReference>
<evidence type="ECO:0000256" key="9">
    <source>
        <dbReference type="ARBA" id="ARBA00023163"/>
    </source>
</evidence>
<evidence type="ECO:0000259" key="14">
    <source>
        <dbReference type="PROSITE" id="PS50157"/>
    </source>
</evidence>
<feature type="domain" description="C2H2-type" evidence="14">
    <location>
        <begin position="428"/>
        <end position="457"/>
    </location>
</feature>
<evidence type="ECO:0000313" key="15">
    <source>
        <dbReference type="Proteomes" id="UP000515135"/>
    </source>
</evidence>
<feature type="compositionally biased region" description="Basic and acidic residues" evidence="13">
    <location>
        <begin position="848"/>
        <end position="873"/>
    </location>
</feature>
<protein>
    <submittedName>
        <fullName evidence="16">Zinc finger protein GLI2-like</fullName>
    </submittedName>
</protein>
<dbReference type="Gene3D" id="3.30.160.60">
    <property type="entry name" value="Classic Zinc Finger"/>
    <property type="match status" value="5"/>
</dbReference>
<feature type="compositionally biased region" description="Low complexity" evidence="13">
    <location>
        <begin position="1039"/>
        <end position="1056"/>
    </location>
</feature>
<feature type="domain" description="C2H2-type" evidence="14">
    <location>
        <begin position="362"/>
        <end position="394"/>
    </location>
</feature>
<feature type="compositionally biased region" description="Polar residues" evidence="13">
    <location>
        <begin position="580"/>
        <end position="592"/>
    </location>
</feature>
<feature type="compositionally biased region" description="Polar residues" evidence="13">
    <location>
        <begin position="325"/>
        <end position="349"/>
    </location>
</feature>
<feature type="domain" description="C2H2-type" evidence="14">
    <location>
        <begin position="489"/>
        <end position="519"/>
    </location>
</feature>
<dbReference type="PROSITE" id="PS50157">
    <property type="entry name" value="ZINC_FINGER_C2H2_2"/>
    <property type="match status" value="5"/>
</dbReference>
<evidence type="ECO:0000256" key="5">
    <source>
        <dbReference type="ARBA" id="ARBA00022771"/>
    </source>
</evidence>
<evidence type="ECO:0000256" key="11">
    <source>
        <dbReference type="PROSITE-ProRule" id="PRU00042"/>
    </source>
</evidence>
<dbReference type="OrthoDB" id="3214149at2759"/>
<dbReference type="GO" id="GO:0000978">
    <property type="term" value="F:RNA polymerase II cis-regulatory region sequence-specific DNA binding"/>
    <property type="evidence" value="ECO:0007669"/>
    <property type="project" value="TreeGrafter"/>
</dbReference>
<evidence type="ECO:0000256" key="6">
    <source>
        <dbReference type="ARBA" id="ARBA00022833"/>
    </source>
</evidence>
<dbReference type="Pfam" id="PF23561">
    <property type="entry name" value="zf-C2H2_15"/>
    <property type="match status" value="1"/>
</dbReference>
<feature type="compositionally biased region" description="Low complexity" evidence="13">
    <location>
        <begin position="614"/>
        <end position="633"/>
    </location>
</feature>
<keyword evidence="3" id="KW-0479">Metal-binding</keyword>
<dbReference type="GO" id="GO:0008270">
    <property type="term" value="F:zinc ion binding"/>
    <property type="evidence" value="ECO:0007669"/>
    <property type="project" value="UniProtKB-KW"/>
</dbReference>
<feature type="compositionally biased region" description="Polar residues" evidence="13">
    <location>
        <begin position="696"/>
        <end position="709"/>
    </location>
</feature>
<feature type="compositionally biased region" description="Basic and acidic residues" evidence="13">
    <location>
        <begin position="532"/>
        <end position="544"/>
    </location>
</feature>
<dbReference type="InterPro" id="IPR043359">
    <property type="entry name" value="GLI-like"/>
</dbReference>
<evidence type="ECO:0000256" key="4">
    <source>
        <dbReference type="ARBA" id="ARBA00022737"/>
    </source>
</evidence>
<dbReference type="GO" id="GO:0007224">
    <property type="term" value="P:smoothened signaling pathway"/>
    <property type="evidence" value="ECO:0007669"/>
    <property type="project" value="TreeGrafter"/>
</dbReference>
<feature type="region of interest" description="Disordered" evidence="13">
    <location>
        <begin position="208"/>
        <end position="232"/>
    </location>
</feature>
<dbReference type="InterPro" id="IPR036236">
    <property type="entry name" value="Znf_C2H2_sf"/>
</dbReference>
<evidence type="ECO:0000313" key="16">
    <source>
        <dbReference type="RefSeq" id="XP_019614426.1"/>
    </source>
</evidence>
<proteinExistence type="inferred from homology"/>
<dbReference type="GO" id="GO:0005634">
    <property type="term" value="C:nucleus"/>
    <property type="evidence" value="ECO:0007669"/>
    <property type="project" value="UniProtKB-SubCell"/>
</dbReference>
<evidence type="ECO:0000256" key="2">
    <source>
        <dbReference type="ARBA" id="ARBA00010831"/>
    </source>
</evidence>
<gene>
    <name evidence="16" type="primary">LOC109462330</name>
</gene>
<feature type="domain" description="C2H2-type" evidence="14">
    <location>
        <begin position="458"/>
        <end position="488"/>
    </location>
</feature>
<evidence type="ECO:0000256" key="10">
    <source>
        <dbReference type="ARBA" id="ARBA00023242"/>
    </source>
</evidence>
<dbReference type="InterPro" id="IPR056436">
    <property type="entry name" value="Znf-C2H2_ZIC1-5/GLI1-3-like"/>
</dbReference>
<keyword evidence="12" id="KW-0175">Coiled coil</keyword>
<dbReference type="KEGG" id="bbel:109462330"/>
<dbReference type="FunFam" id="3.30.160.60:FF:000036">
    <property type="entry name" value="GLI family zinc finger 3"/>
    <property type="match status" value="1"/>
</dbReference>
<evidence type="ECO:0000256" key="8">
    <source>
        <dbReference type="ARBA" id="ARBA00023125"/>
    </source>
</evidence>
<dbReference type="FunFam" id="3.30.160.60:FF:000019">
    <property type="entry name" value="GLI family zinc finger 3"/>
    <property type="match status" value="1"/>
</dbReference>
<dbReference type="PANTHER" id="PTHR45718">
    <property type="entry name" value="TRANSCRIPTIONAL ACTIVATOR CUBITUS INTERRUPTUS"/>
    <property type="match status" value="1"/>
</dbReference>
<evidence type="ECO:0000256" key="1">
    <source>
        <dbReference type="ARBA" id="ARBA00004123"/>
    </source>
</evidence>
<dbReference type="PROSITE" id="PS00028">
    <property type="entry name" value="ZINC_FINGER_C2H2_1"/>
    <property type="match status" value="4"/>
</dbReference>
<organism evidence="15 16">
    <name type="scientific">Branchiostoma belcheri</name>
    <name type="common">Amphioxus</name>
    <dbReference type="NCBI Taxonomy" id="7741"/>
    <lineage>
        <taxon>Eukaryota</taxon>
        <taxon>Metazoa</taxon>
        <taxon>Chordata</taxon>
        <taxon>Cephalochordata</taxon>
        <taxon>Leptocardii</taxon>
        <taxon>Amphioxiformes</taxon>
        <taxon>Branchiostomatidae</taxon>
        <taxon>Branchiostoma</taxon>
    </lineage>
</organism>
<feature type="compositionally biased region" description="Pro residues" evidence="13">
    <location>
        <begin position="923"/>
        <end position="932"/>
    </location>
</feature>
<dbReference type="Pfam" id="PF00096">
    <property type="entry name" value="zf-C2H2"/>
    <property type="match status" value="3"/>
</dbReference>
<evidence type="ECO:0000256" key="7">
    <source>
        <dbReference type="ARBA" id="ARBA00023015"/>
    </source>
</evidence>
<keyword evidence="5 11" id="KW-0863">Zinc-finger</keyword>
<feature type="compositionally biased region" description="Low complexity" evidence="13">
    <location>
        <begin position="720"/>
        <end position="776"/>
    </location>
</feature>
<feature type="compositionally biased region" description="Basic and acidic residues" evidence="13">
    <location>
        <begin position="313"/>
        <end position="322"/>
    </location>
</feature>
<keyword evidence="10" id="KW-0539">Nucleus</keyword>
<feature type="compositionally biased region" description="Polar residues" evidence="13">
    <location>
        <begin position="1029"/>
        <end position="1038"/>
    </location>
</feature>
<dbReference type="SMART" id="SM00355">
    <property type="entry name" value="ZnF_C2H2"/>
    <property type="match status" value="5"/>
</dbReference>
<keyword evidence="8" id="KW-0238">DNA-binding</keyword>
<feature type="region of interest" description="Disordered" evidence="13">
    <location>
        <begin position="1029"/>
        <end position="1109"/>
    </location>
</feature>
<feature type="compositionally biased region" description="Polar residues" evidence="13">
    <location>
        <begin position="545"/>
        <end position="571"/>
    </location>
</feature>
<dbReference type="InterPro" id="IPR013087">
    <property type="entry name" value="Znf_C2H2_type"/>
</dbReference>
<feature type="compositionally biased region" description="Polar residues" evidence="13">
    <location>
        <begin position="1057"/>
        <end position="1076"/>
    </location>
</feature>
<feature type="compositionally biased region" description="Polar residues" evidence="13">
    <location>
        <begin position="1094"/>
        <end position="1109"/>
    </location>
</feature>
<feature type="region of interest" description="Disordered" evidence="13">
    <location>
        <begin position="282"/>
        <end position="358"/>
    </location>
</feature>
<dbReference type="FunFam" id="3.30.160.60:FF:000031">
    <property type="entry name" value="GLI family zinc finger 3"/>
    <property type="match status" value="1"/>
</dbReference>
<dbReference type="FunFam" id="3.30.160.60:FF:000048">
    <property type="entry name" value="GLI family zinc finger 3"/>
    <property type="match status" value="1"/>
</dbReference>
<feature type="compositionally biased region" description="Polar residues" evidence="13">
    <location>
        <begin position="287"/>
        <end position="312"/>
    </location>
</feature>
<feature type="region of interest" description="Disordered" evidence="13">
    <location>
        <begin position="502"/>
        <end position="791"/>
    </location>
</feature>
<keyword evidence="9" id="KW-0804">Transcription</keyword>
<dbReference type="Proteomes" id="UP000515135">
    <property type="component" value="Unplaced"/>
</dbReference>
<evidence type="ECO:0000256" key="3">
    <source>
        <dbReference type="ARBA" id="ARBA00022723"/>
    </source>
</evidence>
<feature type="region of interest" description="Disordered" evidence="13">
    <location>
        <begin position="834"/>
        <end position="932"/>
    </location>
</feature>
<comment type="subcellular location">
    <subcellularLocation>
        <location evidence="1">Nucleus</location>
    </subcellularLocation>
</comment>
<evidence type="ECO:0000256" key="13">
    <source>
        <dbReference type="SAM" id="MobiDB-lite"/>
    </source>
</evidence>
<sequence>MSPVMPFHQPIPVDARTNEGRYTFDPHNVYHVPIHSPPFGGSPVLSDVSMLRLTPHRPHSDPTSPLHGPHPAFRLNPFFSPYHGTPPLSALSQARGLSPHDGMTAAEYYHMAAMSQQRMYSDMPPLSGGSGSIAIDLPTDGSRFSTPRTAARHGRKRALSISPLSGECLDLNSMIRTSPNSLVAFINGGSRSGSSASTGSYGHLSASALRTEGAESKPGTQSSGNLPFSAPMPMFPYPTSPAMQQFHNRLMRQKSPFHFGMPHASPFAAPLPAGMAMLAAQGAMPPSSSAATHTETKTGEPSSSIVSSTMEPSESKRSKVKYEGSQGSPDNVPSTTFPAESRSETSMAEGTNEDAEPPVYETNCHWDGCSKEFDTQEQLVHHINNDHIHGEKKEFVCRWAECTREQKPFKAQYMLVVHMRRHTGEKPHKCTFEGCNKAYSRLENLKTHLRSHTGEKPYVCEHEGCNKAFSNASDRAKHQNRTHSNAKPYVCKIPGCTKRYTDPSSLRKHVKTVHGPEAHQTKKHKTLGPTPRPRDPPSDKRDQDSVSSPPDSNGVHSSTTNPAASQGSPGQKPTDGHKPTGQTCDAQQSVYGSSPHHDSGVEMNANSGSLPDLSTIDDQVISDSSISSTVPTSHAAEREGVMVAARPGLVPRAPRIGNKPVNQRRRMRLSGSTPGPTSPPRSDSVQLPPIEKTGSRGPSAQGSHSSVEATNRRTSELRASGLSQTSRTSSLGSLGSRKDSASTVSSYYSSRRSSEASPFPESIFSSRRSSQASPFPGINRRTSNGSLYSPNDSYDPISLGSSRKSSDASSLSMNVNELGINVEQQQMLRARFIQATGRPPTAVCGTDSRPESRRGDRKEKENVEEPNPRRQSDLGHYNRLKGTPLPKEVKDGPHRRSSAPQNNDMVTNLPDVPRDHSFNKHTPLPPVTPQPPPQIKKAFSPTKVKQAFSPKSASTSMQGVAEEFPMDLIENEPDVIIPDEMVQFLNSQTGDDPREMVPNFEQVGTTPTFCEDIPMPVNPIQTDSFGNMGSPQQAFSPRQQPMAPVQQQQAFNQSQQVLSPSRQSYKMSQPMGSQPLSPMEVSMGALDQSPNPPTYNASQMSPAQQFSPASYDPNLNSPSCRVQQNYNQMGMQSPVPNYASPTRQAQNMAPKLPTMPAQMMSPQQRQQQMQNMQSQQQMQQQQKLQQMQKLQQIQKMQQMQKLQKMQQMQQMQKMQQAQKMQQMQMQQQAQMQNMQVQRQMQNMQKQTQLQQQMNNLQQQRLQQQNMQQNYNMQQMQTQMQLSPNVQQQMQNLQLSPSGQQYMPEGPQQMQYQANVQFFNMQKPAGTTDENPTQVNVVHSTIEPHHSPQRADGDIGLENAMPGPSQNPMGFPTGNAGYTQDQSANFVGGANMTPMVPPETPGSASNMVINDMSSLMASLAEENRYLNMMG</sequence>
<evidence type="ECO:0000256" key="12">
    <source>
        <dbReference type="SAM" id="Coils"/>
    </source>
</evidence>
<comment type="similarity">
    <text evidence="2">Belongs to the GLI C2H2-type zinc-finger protein family.</text>
</comment>
<feature type="coiled-coil region" evidence="12">
    <location>
        <begin position="1226"/>
        <end position="1278"/>
    </location>
</feature>
<dbReference type="SUPFAM" id="SSF57667">
    <property type="entry name" value="beta-beta-alpha zinc fingers"/>
    <property type="match status" value="3"/>
</dbReference>
<dbReference type="FunFam" id="3.30.160.60:FF:000068">
    <property type="entry name" value="GLI family zinc finger 3"/>
    <property type="match status" value="1"/>
</dbReference>
<accession>A0A6P4YC31</accession>
<keyword evidence="7" id="KW-0805">Transcription regulation</keyword>
<keyword evidence="4" id="KW-0677">Repeat</keyword>
<dbReference type="GO" id="GO:0000981">
    <property type="term" value="F:DNA-binding transcription factor activity, RNA polymerase II-specific"/>
    <property type="evidence" value="ECO:0007669"/>
    <property type="project" value="TreeGrafter"/>
</dbReference>
<dbReference type="GeneID" id="109462330"/>
<dbReference type="RefSeq" id="XP_019614426.1">
    <property type="nucleotide sequence ID" value="XM_019758867.1"/>
</dbReference>
<reference evidence="16" key="1">
    <citation type="submission" date="2025-08" db="UniProtKB">
        <authorList>
            <consortium name="RefSeq"/>
        </authorList>
    </citation>
    <scope>IDENTIFICATION</scope>
    <source>
        <tissue evidence="16">Gonad</tissue>
    </source>
</reference>
<name>A0A6P4YC31_BRABE</name>
<feature type="domain" description="C2H2-type" evidence="14">
    <location>
        <begin position="400"/>
        <end position="427"/>
    </location>
</feature>
<feature type="region of interest" description="Disordered" evidence="13">
    <location>
        <begin position="138"/>
        <end position="157"/>
    </location>
</feature>